<dbReference type="InterPro" id="IPR022172">
    <property type="entry name" value="DUF3703"/>
</dbReference>
<organism evidence="1 2">
    <name type="scientific">Alteraurantiacibacter buctensis</name>
    <dbReference type="NCBI Taxonomy" id="1503981"/>
    <lineage>
        <taxon>Bacteria</taxon>
        <taxon>Pseudomonadati</taxon>
        <taxon>Pseudomonadota</taxon>
        <taxon>Alphaproteobacteria</taxon>
        <taxon>Sphingomonadales</taxon>
        <taxon>Erythrobacteraceae</taxon>
        <taxon>Alteraurantiacibacter</taxon>
    </lineage>
</organism>
<dbReference type="EMBL" id="WTYV01000012">
    <property type="protein sequence ID" value="MXO73534.1"/>
    <property type="molecule type" value="Genomic_DNA"/>
</dbReference>
<reference evidence="1 2" key="1">
    <citation type="submission" date="2019-12" db="EMBL/GenBank/DDBJ databases">
        <title>Genomic-based taxomic classification of the family Erythrobacteraceae.</title>
        <authorList>
            <person name="Xu L."/>
        </authorList>
    </citation>
    <scope>NUCLEOTIDE SEQUENCE [LARGE SCALE GENOMIC DNA]</scope>
    <source>
        <strain evidence="1 2">M0322</strain>
    </source>
</reference>
<dbReference type="AlphaFoldDB" id="A0A844Z4C7"/>
<dbReference type="RefSeq" id="WP_160773466.1">
    <property type="nucleotide sequence ID" value="NZ_WTYV01000012.1"/>
</dbReference>
<gene>
    <name evidence="1" type="ORF">GRI99_18125</name>
</gene>
<keyword evidence="2" id="KW-1185">Reference proteome</keyword>
<dbReference type="Pfam" id="PF12487">
    <property type="entry name" value="DUF3703"/>
    <property type="match status" value="1"/>
</dbReference>
<name>A0A844Z4C7_9SPHN</name>
<protein>
    <submittedName>
        <fullName evidence="1">DUF3703 domain-containing protein</fullName>
    </submittedName>
</protein>
<dbReference type="OrthoDB" id="9799416at2"/>
<proteinExistence type="predicted"/>
<evidence type="ECO:0000313" key="1">
    <source>
        <dbReference type="EMBL" id="MXO73534.1"/>
    </source>
</evidence>
<dbReference type="Proteomes" id="UP000466966">
    <property type="component" value="Unassembled WGS sequence"/>
</dbReference>
<accession>A0A844Z4C7</accession>
<evidence type="ECO:0000313" key="2">
    <source>
        <dbReference type="Proteomes" id="UP000466966"/>
    </source>
</evidence>
<sequence length="124" mass="13861">MSADEKSARLSFLATEYALYTAARSRCDNEAAWGHLERAHIVAQVLFWAHIGSHWEMLQFAWHVRDWREVAGQIARLMLAPVGNGLGRLPIGNSGRARISAFSPMPIPDDLRSEIARFSEAGRS</sequence>
<comment type="caution">
    <text evidence="1">The sequence shown here is derived from an EMBL/GenBank/DDBJ whole genome shotgun (WGS) entry which is preliminary data.</text>
</comment>